<dbReference type="PATRIC" id="fig|94132.3.peg.1592"/>
<dbReference type="OrthoDB" id="9766127at2"/>
<dbReference type="Gene3D" id="3.40.720.10">
    <property type="entry name" value="Alkaline Phosphatase, subunit A"/>
    <property type="match status" value="1"/>
</dbReference>
<dbReference type="AlphaFoldDB" id="A0A127JZC2"/>
<protein>
    <recommendedName>
        <fullName evidence="9">Alkaline phosphatase</fullName>
    </recommendedName>
</protein>
<evidence type="ECO:0008006" key="9">
    <source>
        <dbReference type="Google" id="ProtNLM"/>
    </source>
</evidence>
<feature type="signal peptide" evidence="6">
    <location>
        <begin position="1"/>
        <end position="32"/>
    </location>
</feature>
<feature type="binding site" evidence="5">
    <location>
        <position position="114"/>
    </location>
    <ligand>
        <name>substrate</name>
    </ligand>
</feature>
<dbReference type="EMBL" id="CP010951">
    <property type="protein sequence ID" value="AMO25317.1"/>
    <property type="molecule type" value="Genomic_DNA"/>
</dbReference>
<evidence type="ECO:0000256" key="5">
    <source>
        <dbReference type="PIRSR" id="PIRSR031924-51"/>
    </source>
</evidence>
<dbReference type="SUPFAM" id="SSF53649">
    <property type="entry name" value="Alkaline phosphatase-like"/>
    <property type="match status" value="1"/>
</dbReference>
<dbReference type="InterPro" id="IPR002591">
    <property type="entry name" value="Phosphodiest/P_Trfase"/>
</dbReference>
<dbReference type="PANTHER" id="PTHR10151:SF120">
    <property type="entry name" value="BIS(5'-ADENOSYL)-TRIPHOSPHATASE"/>
    <property type="match status" value="1"/>
</dbReference>
<dbReference type="Pfam" id="PF01663">
    <property type="entry name" value="Phosphodiest"/>
    <property type="match status" value="1"/>
</dbReference>
<accession>A0A127JZC2</accession>
<feature type="chain" id="PRO_5007449777" description="Alkaline phosphatase" evidence="6">
    <location>
        <begin position="33"/>
        <end position="559"/>
    </location>
</feature>
<evidence type="ECO:0000256" key="6">
    <source>
        <dbReference type="SAM" id="SignalP"/>
    </source>
</evidence>
<reference evidence="7 8" key="1">
    <citation type="journal article" date="2014" name="Int. J. Syst. Evol. Microbiol.">
        <title>Ramlibacter solisilvae sp. nov., isolated from forest soil, and emended description of the genus Ramlibacter.</title>
        <authorList>
            <person name="Lee H.J."/>
            <person name="Lee S.H."/>
            <person name="Lee S.S."/>
            <person name="Lee J.S."/>
            <person name="Kim Y."/>
            <person name="Kim S.C."/>
            <person name="Jeon C.O."/>
        </authorList>
    </citation>
    <scope>NUCLEOTIDE SEQUENCE [LARGE SCALE GENOMIC DNA]</scope>
    <source>
        <strain evidence="7 8">5-10</strain>
    </source>
</reference>
<evidence type="ECO:0000256" key="3">
    <source>
        <dbReference type="ARBA" id="ARBA00022729"/>
    </source>
</evidence>
<keyword evidence="8" id="KW-1185">Reference proteome</keyword>
<dbReference type="Gene3D" id="3.30.1360.150">
    <property type="match status" value="1"/>
</dbReference>
<dbReference type="CDD" id="cd16016">
    <property type="entry name" value="AP-SPAP"/>
    <property type="match status" value="1"/>
</dbReference>
<dbReference type="PANTHER" id="PTHR10151">
    <property type="entry name" value="ECTONUCLEOTIDE PYROPHOSPHATASE/PHOSPHODIESTERASE"/>
    <property type="match status" value="1"/>
</dbReference>
<evidence type="ECO:0000256" key="4">
    <source>
        <dbReference type="PIRSR" id="PIRSR031924-50"/>
    </source>
</evidence>
<feature type="binding site" evidence="5">
    <location>
        <begin position="175"/>
        <end position="177"/>
    </location>
    <ligand>
        <name>substrate</name>
    </ligand>
</feature>
<keyword evidence="2" id="KW-0479">Metal-binding</keyword>
<keyword evidence="3 6" id="KW-0732">Signal</keyword>
<dbReference type="GO" id="GO:0004035">
    <property type="term" value="F:alkaline phosphatase activity"/>
    <property type="evidence" value="ECO:0007669"/>
    <property type="project" value="InterPro"/>
</dbReference>
<evidence type="ECO:0000313" key="7">
    <source>
        <dbReference type="EMBL" id="AMO25317.1"/>
    </source>
</evidence>
<dbReference type="GO" id="GO:0046872">
    <property type="term" value="F:metal ion binding"/>
    <property type="evidence" value="ECO:0007669"/>
    <property type="project" value="UniProtKB-KW"/>
</dbReference>
<feature type="active site" description="Phosphothreonine intermediate" evidence="4">
    <location>
        <position position="93"/>
    </location>
</feature>
<dbReference type="InterPro" id="IPR026263">
    <property type="entry name" value="Alkaline_phosphatase_prok"/>
</dbReference>
<gene>
    <name evidence="7" type="ORF">UC35_07810</name>
</gene>
<dbReference type="PROSITE" id="PS51257">
    <property type="entry name" value="PROKAR_LIPOPROTEIN"/>
    <property type="match status" value="1"/>
</dbReference>
<name>A0A127JZC2_9BURK</name>
<proteinExistence type="predicted"/>
<sequence>MMRRLLLRSFALRAVGLALIAGALASCGTPQASTPDGRRPAPPRLVVFMVVDGLPQRQVVDYRSQLAPDGLARFLDRGAWLSDAHYGYAFTVTAAGHASMLTGTYAWRHGIIGNDWRDAQTGELEYCTGDTRYSYIGNSTDKLDGTSPKNLMVETVGDVLKRRNPGAKVIGISGKDRGAILPAGKTGVAYMYMSKSGQFASSTFYMPQHPAWVNTFNAGKPADRYFRQDWRPVRDNAAYASSLPDEQPWFLAKGGKLPMTMGAAQDKPDGAYYAALLRSPFVDELSLEFARAAIRGEALGQDDVPDILAISLSGHDYVNHAFSAESRLSHDHLLQLDRMFQAFFKDLDTMVGKDNYVAVLTADHGFMPAPETSLAAGRNAGRVSGSAVLSRINAGLQQKFGPGNWARYFTASALALDHQLIAERKVDRLAVQDEARALLLKEEAFAAVYTRDELAGNTRAGAPLFDQMRKSWNAERSGDLQVALKPYWMFGSSTSTTTHGSPHPYDTNVPILFYGPRWVKAGRYSERAEVSGIAPTIAALLQVPPPSASEGRLLPLLAP</sequence>
<dbReference type="InterPro" id="IPR017850">
    <property type="entry name" value="Alkaline_phosphatase_core_sf"/>
</dbReference>
<dbReference type="PIRSF" id="PIRSF031924">
    <property type="entry name" value="Pi-irrepressible_AP"/>
    <property type="match status" value="1"/>
</dbReference>
<evidence type="ECO:0000313" key="8">
    <source>
        <dbReference type="Proteomes" id="UP000070433"/>
    </source>
</evidence>
<organism evidence="7 8">
    <name type="scientific">Ramlibacter tataouinensis</name>
    <dbReference type="NCBI Taxonomy" id="94132"/>
    <lineage>
        <taxon>Bacteria</taxon>
        <taxon>Pseudomonadati</taxon>
        <taxon>Pseudomonadota</taxon>
        <taxon>Betaproteobacteria</taxon>
        <taxon>Burkholderiales</taxon>
        <taxon>Comamonadaceae</taxon>
        <taxon>Ramlibacter</taxon>
    </lineage>
</organism>
<evidence type="ECO:0000256" key="2">
    <source>
        <dbReference type="ARBA" id="ARBA00022723"/>
    </source>
</evidence>
<keyword evidence="1 4" id="KW-0597">Phosphoprotein</keyword>
<evidence type="ECO:0000256" key="1">
    <source>
        <dbReference type="ARBA" id="ARBA00022553"/>
    </source>
</evidence>
<dbReference type="RefSeq" id="WP_158513873.1">
    <property type="nucleotide sequence ID" value="NZ_CP010951.1"/>
</dbReference>
<dbReference type="Proteomes" id="UP000070433">
    <property type="component" value="Chromosome"/>
</dbReference>